<proteinExistence type="predicted"/>
<keyword evidence="2" id="KW-1185">Reference proteome</keyword>
<sequence length="518" mass="59717">MAKHKYPIGIQTFDKIRSDNFLYIDKTELIYNLAHGNSQYVFLGRPRRFGKSLLASTMHCYFEGRKDLFKGLAIENLEKEWKKHPVLHFDMSKAKHLNEQELEYYLCLQVEEYERKYCCDDNVIGSGNRFARLMKHTYEHTGSQVVVIIDEYDAPLLDVAHEGDRLKNLRHIMRNFYSPLKASDPYLRFVFFTGITKFSQLSIFSELNNITNVSMWDKYAGICGITKEELLTAMSEDIDLFAEHNSLTREEAVKELTENYDGYHFSPQSPDIFNPYSLLNCFERMETGSYWFASGTSTYLIEMMRKYKTLPSEIGGICKATADNFDVPVETMRSIMPLLYQSGYMTIKGYSPLSKIYTLSIPNKEVRTGLMKALIPNYINAELPTTVIGELAEMFLEGNIEGALCLLQKFFKTVPYCNDIDHEGHWQQMLYVVFSLFGAYGDVEVHTSDGRVGLVMVLWGKLYLIETKLDKSAGEAMCQIELKNYAERFSLLSLPTVKIGINFSTRERGITDWKVEEV</sequence>
<evidence type="ECO:0000313" key="2">
    <source>
        <dbReference type="Proteomes" id="UP000308886"/>
    </source>
</evidence>
<reference evidence="1" key="1">
    <citation type="submission" date="2019-04" db="EMBL/GenBank/DDBJ databases">
        <title>Microbes associate with the intestines of laboratory mice.</title>
        <authorList>
            <person name="Navarre W."/>
            <person name="Wong E."/>
            <person name="Huang K."/>
            <person name="Tropini C."/>
            <person name="Ng K."/>
            <person name="Yu B."/>
        </authorList>
    </citation>
    <scope>NUCLEOTIDE SEQUENCE</scope>
    <source>
        <strain evidence="1">NM73_A23</strain>
    </source>
</reference>
<name>A0AC61QS49_9BACT</name>
<comment type="caution">
    <text evidence="1">The sequence shown here is derived from an EMBL/GenBank/DDBJ whole genome shotgun (WGS) entry which is preliminary data.</text>
</comment>
<gene>
    <name evidence="1" type="ORF">E5358_04390</name>
</gene>
<accession>A0AC61QS49</accession>
<protein>
    <submittedName>
        <fullName evidence="1">AAA family ATPase</fullName>
    </submittedName>
</protein>
<dbReference type="Proteomes" id="UP000308886">
    <property type="component" value="Unassembled WGS sequence"/>
</dbReference>
<evidence type="ECO:0000313" key="1">
    <source>
        <dbReference type="EMBL" id="TGX83187.1"/>
    </source>
</evidence>
<organism evidence="1 2">
    <name type="scientific">Palleniella muris</name>
    <dbReference type="NCBI Taxonomy" id="3038145"/>
    <lineage>
        <taxon>Bacteria</taxon>
        <taxon>Pseudomonadati</taxon>
        <taxon>Bacteroidota</taxon>
        <taxon>Bacteroidia</taxon>
        <taxon>Bacteroidales</taxon>
        <taxon>Prevotellaceae</taxon>
        <taxon>Palleniella</taxon>
    </lineage>
</organism>
<dbReference type="EMBL" id="SRZC01000005">
    <property type="protein sequence ID" value="TGX83187.1"/>
    <property type="molecule type" value="Genomic_DNA"/>
</dbReference>